<feature type="domain" description="Fibronectin type-III" evidence="7">
    <location>
        <begin position="4374"/>
        <end position="4475"/>
    </location>
</feature>
<dbReference type="Gene3D" id="2.60.40.10">
    <property type="entry name" value="Immunoglobulins"/>
    <property type="match status" value="1"/>
</dbReference>
<keyword evidence="5" id="KW-0812">Transmembrane</keyword>
<dbReference type="InterPro" id="IPR003961">
    <property type="entry name" value="FN3_dom"/>
</dbReference>
<keyword evidence="1" id="KW-1015">Disulfide bond</keyword>
<dbReference type="Pfam" id="PF16070">
    <property type="entry name" value="Ig_TMEM132_4th"/>
    <property type="match status" value="2"/>
</dbReference>
<keyword evidence="5" id="KW-0472">Membrane</keyword>
<dbReference type="SMART" id="SM00060">
    <property type="entry name" value="FN3"/>
    <property type="match status" value="2"/>
</dbReference>
<feature type="signal peptide" evidence="6">
    <location>
        <begin position="1"/>
        <end position="46"/>
    </location>
</feature>
<feature type="region of interest" description="Disordered" evidence="4">
    <location>
        <begin position="5050"/>
        <end position="5134"/>
    </location>
</feature>
<dbReference type="Gene3D" id="2.60.120.260">
    <property type="entry name" value="Galactose-binding domain-like"/>
    <property type="match status" value="1"/>
</dbReference>
<dbReference type="InterPro" id="IPR031437">
    <property type="entry name" value="Ig_TMEM132_4th"/>
</dbReference>
<sequence>MKEQQEQKGSLYRVRPRSRRRWLEQTPTLFSTLLFLFFLLSSPSLAQDTSSDLVEYDCVYTNSTVPSCSSVCSQTCFYSLLPATCSPEGNDLVYESISRPDSTGPSVMFDDAYNVPQSVLESLSPSNLFLNPFTLSMWVYPMGEIADNSSVLIQIESMDVELTLYVDSRWLLITNSSSISTMNSYNTTHRLNLHQWTHLTVIASEQDELLIAVNNLLLNTSLTIDPNSDEPISISLAGDVSGDYHFPGLMSDVGVFSNSLSASQVSILAGGFTPPEFLPQCLCREGLESELCDGSLRYRINSHPVEFITDNNVSTYWESSNSSVTVSLGLATVTSLSKIFLDFRDFSPAALRLQYLMEPTKVWNDIQFYARDCSTSFGQEESNSVNSISSVICQAISSNDTSLAFYVTANGRDNFSAESLSSTFNASQIRLVIQSTSMEMIRLERVQVCSNFETNLNTLPSCMALISSSSSYSFDATRSSSDVLFTMESVDSATETLALDSSMIISSVRSSSFLNLVSSSESLVISTSGAESIFPSSTQSVMNIEDISSSPFALTTSNVVLTQSSSLEQAAISSSDLLMSESNVMITSSETFVFLSSVDVAPSSQSSTSSLVLESTQELVSQSPSVEAATTPSLFFSTELTASLSLSGSIMIPSPSPSEDVAIESSLSLASSIVLMTSSIETGVASDILSVSDMLSFNFTSAIVSSELLLSSSDDLIVSPSPSRVITTSEVVLTSSDVSLSSSDNDMNFVSVFISFLASSTEVSSSVFDITSSSVVPSSFVTLTQFPSSSSTLEMTSFLDTEGFGMATISEQTSTLQLPTIEATSSGEIPSSTIEVSSTEDIELSPSLSIEATSSSNEGIELTPSLTIQLTSIEATSSEGIEETPSLSIEASSIELTSSLSIEATSSEGIEETPSLSIEAFSIELTSSLSIEATSSEGIELTIEVSSTQEIEFTSSFDIVATSSESIKLTQSLSIEATSTENLASPSIFEVSSSEEIEATLSFTIEVSSSLEIESTSPSIIEVSSSPEIEPTSSSITEVSSSPEIEPTSSLIIEESSSLEIEPSSSLILTEVSSSPEIEPTSSSIIEVSSSPEIEPTSSLIIEESSSLEIEPTSSLILTEVSSSPEIEPTSSSIIEVSSSPEIEPTSSSITEVSSSPEIEPTSSLIIEESSSLEIEPTSSLILTEVSSSLEIEPTSSLIIEESSSLEIEPTSSLILTGVSSSLEIEPTSSSIIEVSSSPEIEPTSSLIIEESSSLEIEPTSSLILTEVSSSPEIEPTSSSIIEVSSSPEIEPTSSLILTEVSSSPEIEPTSSLIIEVSSSPEIEPTSSLIIEESSSLEIEPTSSLILTEVSSSPEIEPTSSLIIEVSSSPEIEPTSSLILTEVSSSPEIEPTSSSIIEVSSSPEIEPTSSSIIEVSSSPEIEPTSSSIIEESSSPEIGPTSSLITEVSSSPEIGPTSSFIIEVSSTEVIQSSSIEVSSSEEIEPTPSPTIAISSSEEIEPTTSLVLSPSPSSTFSFISVSVTPTVTINEGFGVILEEPQKIESNDNLMYNFSFGLFGIKLAGEDASSITVQIGNFSVQESFTQSLQTIKSITGALSTHSLWPDQPLLTVLVQARDMFDNTLVGTFSPLIITAEHSTLGLMEFYECESLPVVSSGTCTAMIGIDDDWFISNEISFVTFTIEINETIFTIGSVELHSPPSISLTNSLYIQLPQTPLMPGGSASLFIKSSYNYSIFGFNIDCRLEGGGEGENAAFISPRSPQEYSLLYEYYQDQRDRIALSGFRNRNQFSTALVNRTLGDQTLVTFNLSNISENYDISCYSKGLSLTTRLVLVPVQASTRLPVLMISRDGNASEVGEILHQEKRVAAILPYAHHNTFLNIATVNGSRQDLGAIKAIALYNDGTFDETSSLACTSLDKDAIQVESDCSNIYFNGSETDGIDANITVRHAALNDYSSLLVRVWILRQNTIAISLKDSVLNATGTCNNSTFYQTSEVSLQGIIRHNAQMHTVVVTPVLKHLLTTVNASIAIVDDTRVVGQSPGTTGLCLGSSCTNVTVSNEFASPLYLSLFPFSSLTINLDSLSIDPEQAQIGLISVGQEFHYRSQPVFINTLLVYEDDSAIDIDTSSELYLSVSDNQIYDRLYFIQDGDDETMPVIGGTWSQCSETVSGSVAINISLYSPLSILIDAITLTMAPRNDPLVVLGYAQSDSLLTLIAEYEDPDYDGPITSNATYNVTVNDTSVLTFSTDANGSITLYPVQQGYAIVQVYVFEYDLSSSINVTVLESEPQIRFLLNTNSSEMPVNTIQHIANTQHYQEVRAEAILNIFLTNTTQIVTNAIFTSGNDSILQLNGNTVSVNGVLSIDQNVNITATLNGGESNITAIASLGISTDSCDVTGVQIDFPNEFIDFPGMERIANCRVMLCNGSLIEKAFNSQTGDPLYGNEFVSIGISDSNAAIVMNNTSIIKLVGTAVEPVSVYCTSGNFRNTVSVIFNTLPNEGEVDLGTNDGLPFTTTDESEVMIPVTIGAGVYKIGAVEINIQYDPETALFLTASQGMDWSNGSLSVAEVSTNSLRLGGVLNNGVRDSTLHLANVYFKMLEGASNNVTILRATPVLLAVGNLSLTNVTPGNPQANTLSVTLPNSRSRRDLRRAKRQVSTSCPPYPVGDINADCCVDQRDVYYFQEYNLASIHNFTGSEEASLINQTIEDNGIVVDVDGDGFVTLDDIVTVEQVSSGLVYNMSASYDLSCDCSFVINISISTVNGLQVETESLHVFVHLAHNQSQFIEQVNDIQFSYGSLHQVFEDNNGLYTAVLRANLSTSGDTTALYQVRGVSSFSVPDVGLSFIQAVADNNGEISKSRVSGLFGSTPLSGDREGPFIIDINATDSQIISLTLDDLMPHIIINPTCINIPPTTLPSLPLLLQVNRDEYFVGNVTQLNQTYYEGRVLILSNNGSSMGGSVTASVESLQTSLSVSRSLSQVNSLRHPIASFDEYSKILTTTIQAFNNIDYAFNIQSSTINISIVTQSNDAIANTLCIPNSESGVCQSSFNLSSYDFSQLTVTFSLIGNEGNVVESSMVTVNVSSKLSFQGDGVSILLPSYTLKPGSSFDIEVYSNTTYPLISFLFNFTLSARISLTSTHSPDKLWGVYCTQSLSCVGYRTNFQSLSVSQLSSPEHLFTASLYIPEDYTESSVKVSASIREMNNLFYQPVSFTGIMIVNASGSGHLNEATVSIDPSNDLIALYAHAPQTELVNTAVLNEGLVTIPISVSGLYENNTIASISGYSCQLSDSEVSLHINSDCSAVFVNGSETKGADNVILTITLESVTTSIGFKVWFPSLPAQLQLGSNVLKAIDGAIDATSCGAQLYQSTTITAISNLTTGTESLINVDLSQYVLNRIRFTPAGSIELNETSRMIQGISPATVTLYPTLNGLFDNVTFQVSQERVSIHYLYTIILSSISLRVSDDSSSSGEYNFYLSLSSSFQYVNDTGVSVTLAVFSDGSTMPVTDLVSVSSSNKDILYSTDNELFTAVSNGSTTISTEWYNPSPANCTPTVSCLRTSYDDVSLSLSLPTELIVMASSVQLTACEAIAQLLPSIPLQVELYALLVYPNGDEVNVTEYVSINDTVRGGDDDSVIALNANTLNNQSTTLLFSYTGSGVTLMKTISIEVVSINTFASNLSLLSVPGNNPITTFNSIEGTNIYQQAQLVGNIAFSNGMVMSLSNLPSSMYSINQSSDAISINNMSVIIQSPPNTQTNVTINLMLIGCNDVVASIEVTINPPTDNNNVISVNSVSITTPLIGREGDAVELDVSLNLNGGVIYSLRDFASNARANITDIVSFTTTANEYIRITPSTATCILYRQSSCSNVTITIAITSGTFSNDVSASVVILPGSLEIGLKGPVSTINTNRLISLPLSLNTHTYTVSGIEGSLMYNSSLLQVVNVTVEDTQWPGGVMFYNTESINDRSVLIFSGLAFNGGVTGDNVHFANVNLMTKSEGSTELYAYLTNLIQYESNSIPINELVSTSSRITLSISDNDVCNEPNYQSNPLPITSNCSSNTLQLASGESSITCPVSLNTTTETLYSLLQTSGDSSVDVNLNGVSDLLDPLYVTQVSTGLLYLLNTYPVLANSTRDANGNYCNVTISSKLIGRDGRPPTDSSLYYLLNIQSSYSFDQLFNASLISSNDSNVLLIPSTYDEETGEFTSSLSTMLTEIPGGTVSVSLIQSTQVDGSEYSPARVLLMNKRDGTTMIQESLSINTADIIVRQNPPYAPLVTFNDDIICPPLPLPPTLFEVFFDVEPSSRSFSFRIEESSDFGSIFLYNCSLIENVTCLMSFRNHTNFNVSDSFNISGTRYINVTVAGLKPYTNYTFYLLNTNNQTITLNETITTAEAQPEGFNSLMVLDRGPTSITIKWELPTEPNGLLERTEVLTNSMTEGARRKRELSGLKMLLVEETQYIITNLSIATVYNITVRISNSVDSVSQTISANTTFPEANFSTSVVQQMDGCVNLTTEWIYDPVEYDISLHCTADGMTSNTVNTSLLDNGINDIVICSDGVENGTGLNTTFECMDSYTVTFTFMRNGFNTLSETTVQNISIFASTVTSTVITPVSSSSEMSSSMEMSLLTSSMFPSASTFSSTLSTSFSLLSSSTLIETSTPLSSISSLSSSPSPSTSSSMSSVVDMAATSTAASPSTSTMSPSTDITSFSIVTTTSPTMPPFIGTTSFSMVTTTSLTSMTSSVQTSSSSSNTPGATGPGSAQTGIAVGVVLSIIILLVIVLIVVILLVMRHRTKKRGTMDFYRPGSRTSKDYWFEVEETVEMSPIDIVPVDHQPYDDHYLDETVMSSGIIENKGVYEDETISHEATLSSRALVNHIKPQPRQGRTVTFNSADPSSFTEPTRPSYDDVVEDNESLIDLNFSEDAISQPYLSLGLTPLSQLSPDPLTSSGNPDLGFFPSMLPPVSPMTSLKTGTGISVDSPDTSGLDSLVMPDAMLNYSVPLNDVKRRPRNRQDPKELLLNGNVPNSRTLEPLIERRSLEVDEFSSGASDFMLTKGLSSNDSLRAQENVLNLMGNSITAPTGSSEESQEDDTCIFPSAHIEPSPPLKPKKAKAAAPRSGRDAINEYFGGLELGGGPTEMSNYRNTTASTKPQPSSYTSPVHQVATSSFMDSLMDEPKQRRQLAREKAKAEQKALLMKQREEEELQKQAKSRSIHDSIVKSYSTFSDSPTKQPSPSLGIVLQKAAHIEAAAELLEEESKKVKNSQQSQDSIGTGIDRPRYPSVVFSPQHRYSSRPRQASTDSVDMKVTDDQITAL</sequence>
<dbReference type="KEGG" id="aqu:105316850"/>
<feature type="transmembrane region" description="Helical" evidence="5">
    <location>
        <begin position="4742"/>
        <end position="4766"/>
    </location>
</feature>
<dbReference type="InterPro" id="IPR008211">
    <property type="entry name" value="Laminin_N"/>
</dbReference>
<dbReference type="PANTHER" id="PTHR13388:SF11">
    <property type="entry name" value="DETONATOR, ISOFORM E"/>
    <property type="match status" value="1"/>
</dbReference>
<dbReference type="Proteomes" id="UP000007879">
    <property type="component" value="Unassembled WGS sequence"/>
</dbReference>
<feature type="domain" description="Laminin N-terminal" evidence="8">
    <location>
        <begin position="241"/>
        <end position="482"/>
    </location>
</feature>
<dbReference type="InterPro" id="IPR018247">
    <property type="entry name" value="EF_Hand_1_Ca_BS"/>
</dbReference>
<feature type="compositionally biased region" description="Polar residues" evidence="4">
    <location>
        <begin position="4859"/>
        <end position="4877"/>
    </location>
</feature>
<accession>A0AAN0IXE9</accession>
<dbReference type="InterPro" id="IPR008979">
    <property type="entry name" value="Galactose-bd-like_sf"/>
</dbReference>
<evidence type="ECO:0000259" key="7">
    <source>
        <dbReference type="PROSITE" id="PS50853"/>
    </source>
</evidence>
<reference evidence="10" key="1">
    <citation type="journal article" date="2010" name="Nature">
        <title>The Amphimedon queenslandica genome and the evolution of animal complexity.</title>
        <authorList>
            <person name="Srivastava M."/>
            <person name="Simakov O."/>
            <person name="Chapman J."/>
            <person name="Fahey B."/>
            <person name="Gauthier M.E."/>
            <person name="Mitros T."/>
            <person name="Richards G.S."/>
            <person name="Conaco C."/>
            <person name="Dacre M."/>
            <person name="Hellsten U."/>
            <person name="Larroux C."/>
            <person name="Putnam N.H."/>
            <person name="Stanke M."/>
            <person name="Adamska M."/>
            <person name="Darling A."/>
            <person name="Degnan S.M."/>
            <person name="Oakley T.H."/>
            <person name="Plachetzki D.C."/>
            <person name="Zhai Y."/>
            <person name="Adamski M."/>
            <person name="Calcino A."/>
            <person name="Cummins S.F."/>
            <person name="Goodstein D.M."/>
            <person name="Harris C."/>
            <person name="Jackson D.J."/>
            <person name="Leys S.P."/>
            <person name="Shu S."/>
            <person name="Woodcroft B.J."/>
            <person name="Vervoort M."/>
            <person name="Kosik K.S."/>
            <person name="Manning G."/>
            <person name="Degnan B.M."/>
            <person name="Rokhsar D.S."/>
        </authorList>
    </citation>
    <scope>NUCLEOTIDE SEQUENCE [LARGE SCALE GENOMIC DNA]</scope>
</reference>
<keyword evidence="2" id="KW-0424">Laminin EGF-like domain</keyword>
<protein>
    <submittedName>
        <fullName evidence="9">Uncharacterized protein</fullName>
    </submittedName>
</protein>
<reference evidence="9" key="2">
    <citation type="submission" date="2024-06" db="UniProtKB">
        <authorList>
            <consortium name="EnsemblMetazoa"/>
        </authorList>
    </citation>
    <scope>IDENTIFICATION</scope>
</reference>
<dbReference type="InterPro" id="IPR013320">
    <property type="entry name" value="ConA-like_dom_sf"/>
</dbReference>
<keyword evidence="6" id="KW-0732">Signal</keyword>
<name>A0AAN0IXE9_AMPQE</name>
<dbReference type="PROSITE" id="PS50853">
    <property type="entry name" value="FN3"/>
    <property type="match status" value="1"/>
</dbReference>
<feature type="coiled-coil region" evidence="3">
    <location>
        <begin position="5154"/>
        <end position="5182"/>
    </location>
</feature>
<dbReference type="PROSITE" id="PS51117">
    <property type="entry name" value="LAMININ_NTER"/>
    <property type="match status" value="1"/>
</dbReference>
<dbReference type="EnsemblMetazoa" id="XM_019993567.1">
    <property type="protein sequence ID" value="XP_019849126.1"/>
    <property type="gene ID" value="LOC105316850"/>
</dbReference>
<evidence type="ECO:0000256" key="6">
    <source>
        <dbReference type="SAM" id="SignalP"/>
    </source>
</evidence>
<dbReference type="InterPro" id="IPR013783">
    <property type="entry name" value="Ig-like_fold"/>
</dbReference>
<feature type="region of interest" description="Disordered" evidence="4">
    <location>
        <begin position="1016"/>
        <end position="1048"/>
    </location>
</feature>
<feature type="region of interest" description="Disordered" evidence="4">
    <location>
        <begin position="5230"/>
        <end position="5289"/>
    </location>
</feature>
<dbReference type="SMART" id="SM00136">
    <property type="entry name" value="LamNT"/>
    <property type="match status" value="1"/>
</dbReference>
<dbReference type="PROSITE" id="PS00018">
    <property type="entry name" value="EF_HAND_1"/>
    <property type="match status" value="1"/>
</dbReference>
<dbReference type="RefSeq" id="XP_019849126.1">
    <property type="nucleotide sequence ID" value="XM_019993567.1"/>
</dbReference>
<feature type="chain" id="PRO_5042840558" evidence="6">
    <location>
        <begin position="47"/>
        <end position="5289"/>
    </location>
</feature>
<feature type="region of interest" description="Disordered" evidence="4">
    <location>
        <begin position="1120"/>
        <end position="1170"/>
    </location>
</feature>
<proteinExistence type="predicted"/>
<dbReference type="Pfam" id="PF00055">
    <property type="entry name" value="Laminin_N"/>
    <property type="match status" value="1"/>
</dbReference>
<evidence type="ECO:0000256" key="4">
    <source>
        <dbReference type="SAM" id="MobiDB-lite"/>
    </source>
</evidence>
<evidence type="ECO:0000259" key="8">
    <source>
        <dbReference type="PROSITE" id="PS51117"/>
    </source>
</evidence>
<dbReference type="SUPFAM" id="SSF49785">
    <property type="entry name" value="Galactose-binding domain-like"/>
    <property type="match status" value="1"/>
</dbReference>
<dbReference type="Gene3D" id="2.60.120.200">
    <property type="match status" value="1"/>
</dbReference>
<dbReference type="InterPro" id="IPR036439">
    <property type="entry name" value="Dockerin_dom_sf"/>
</dbReference>
<feature type="compositionally biased region" description="Polar residues" evidence="4">
    <location>
        <begin position="5050"/>
        <end position="5060"/>
    </location>
</feature>
<keyword evidence="5" id="KW-1133">Transmembrane helix</keyword>
<feature type="region of interest" description="Disordered" evidence="4">
    <location>
        <begin position="4640"/>
        <end position="4659"/>
    </location>
</feature>
<dbReference type="Pfam" id="PF13385">
    <property type="entry name" value="Laminin_G_3"/>
    <property type="match status" value="1"/>
</dbReference>
<organism evidence="9 10">
    <name type="scientific">Amphimedon queenslandica</name>
    <name type="common">Sponge</name>
    <dbReference type="NCBI Taxonomy" id="400682"/>
    <lineage>
        <taxon>Eukaryota</taxon>
        <taxon>Metazoa</taxon>
        <taxon>Porifera</taxon>
        <taxon>Demospongiae</taxon>
        <taxon>Heteroscleromorpha</taxon>
        <taxon>Haplosclerida</taxon>
        <taxon>Niphatidae</taxon>
        <taxon>Amphimedon</taxon>
    </lineage>
</organism>
<dbReference type="SUPFAM" id="SSF63446">
    <property type="entry name" value="Type I dockerin domain"/>
    <property type="match status" value="1"/>
</dbReference>
<dbReference type="SUPFAM" id="SSF49265">
    <property type="entry name" value="Fibronectin type III"/>
    <property type="match status" value="1"/>
</dbReference>
<evidence type="ECO:0000313" key="10">
    <source>
        <dbReference type="Proteomes" id="UP000007879"/>
    </source>
</evidence>
<dbReference type="GeneID" id="105316850"/>
<feature type="region of interest" description="Disordered" evidence="4">
    <location>
        <begin position="1267"/>
        <end position="1287"/>
    </location>
</feature>
<dbReference type="PANTHER" id="PTHR13388">
    <property type="entry name" value="DETONATOR, ISOFORM E"/>
    <property type="match status" value="1"/>
</dbReference>
<feature type="compositionally biased region" description="Polar residues" evidence="4">
    <location>
        <begin position="5113"/>
        <end position="5134"/>
    </location>
</feature>
<keyword evidence="10" id="KW-1185">Reference proteome</keyword>
<evidence type="ECO:0000256" key="5">
    <source>
        <dbReference type="SAM" id="Phobius"/>
    </source>
</evidence>
<evidence type="ECO:0000256" key="3">
    <source>
        <dbReference type="SAM" id="Coils"/>
    </source>
</evidence>
<dbReference type="SUPFAM" id="SSF49899">
    <property type="entry name" value="Concanavalin A-like lectins/glucanases"/>
    <property type="match status" value="1"/>
</dbReference>
<feature type="region of interest" description="Disordered" evidence="4">
    <location>
        <begin position="1071"/>
        <end position="1097"/>
    </location>
</feature>
<feature type="compositionally biased region" description="Low complexity" evidence="4">
    <location>
        <begin position="1383"/>
        <end position="1442"/>
    </location>
</feature>
<feature type="region of interest" description="Disordered" evidence="4">
    <location>
        <begin position="1383"/>
        <end position="1450"/>
    </location>
</feature>
<evidence type="ECO:0000256" key="1">
    <source>
        <dbReference type="ARBA" id="ARBA00023157"/>
    </source>
</evidence>
<evidence type="ECO:0000313" key="9">
    <source>
        <dbReference type="EnsemblMetazoa" id="XP_019849126.1"/>
    </source>
</evidence>
<dbReference type="InterPro" id="IPR036116">
    <property type="entry name" value="FN3_sf"/>
</dbReference>
<evidence type="ECO:0000256" key="2">
    <source>
        <dbReference type="ARBA" id="ARBA00023292"/>
    </source>
</evidence>
<dbReference type="GO" id="GO:0000272">
    <property type="term" value="P:polysaccharide catabolic process"/>
    <property type="evidence" value="ECO:0007669"/>
    <property type="project" value="InterPro"/>
</dbReference>
<dbReference type="InterPro" id="IPR026307">
    <property type="entry name" value="TMEM132"/>
</dbReference>
<feature type="region of interest" description="Disordered" evidence="4">
    <location>
        <begin position="4859"/>
        <end position="4881"/>
    </location>
</feature>
<keyword evidence="3" id="KW-0175">Coiled coil</keyword>